<protein>
    <submittedName>
        <fullName evidence="1">Uncharacterized protein</fullName>
    </submittedName>
</protein>
<evidence type="ECO:0000313" key="1">
    <source>
        <dbReference type="EMBL" id="KAK4435233.1"/>
    </source>
</evidence>
<reference evidence="1" key="2">
    <citation type="journal article" date="2024" name="Plant">
        <title>Genomic evolution and insights into agronomic trait innovations of Sesamum species.</title>
        <authorList>
            <person name="Miao H."/>
            <person name="Wang L."/>
            <person name="Qu L."/>
            <person name="Liu H."/>
            <person name="Sun Y."/>
            <person name="Le M."/>
            <person name="Wang Q."/>
            <person name="Wei S."/>
            <person name="Zheng Y."/>
            <person name="Lin W."/>
            <person name="Duan Y."/>
            <person name="Cao H."/>
            <person name="Xiong S."/>
            <person name="Wang X."/>
            <person name="Wei L."/>
            <person name="Li C."/>
            <person name="Ma Q."/>
            <person name="Ju M."/>
            <person name="Zhao R."/>
            <person name="Li G."/>
            <person name="Mu C."/>
            <person name="Tian Q."/>
            <person name="Mei H."/>
            <person name="Zhang T."/>
            <person name="Gao T."/>
            <person name="Zhang H."/>
        </authorList>
    </citation>
    <scope>NUCLEOTIDE SEQUENCE</scope>
    <source>
        <strain evidence="1">3651</strain>
    </source>
</reference>
<keyword evidence="2" id="KW-1185">Reference proteome</keyword>
<organism evidence="1 2">
    <name type="scientific">Sesamum alatum</name>
    <dbReference type="NCBI Taxonomy" id="300844"/>
    <lineage>
        <taxon>Eukaryota</taxon>
        <taxon>Viridiplantae</taxon>
        <taxon>Streptophyta</taxon>
        <taxon>Embryophyta</taxon>
        <taxon>Tracheophyta</taxon>
        <taxon>Spermatophyta</taxon>
        <taxon>Magnoliopsida</taxon>
        <taxon>eudicotyledons</taxon>
        <taxon>Gunneridae</taxon>
        <taxon>Pentapetalae</taxon>
        <taxon>asterids</taxon>
        <taxon>lamiids</taxon>
        <taxon>Lamiales</taxon>
        <taxon>Pedaliaceae</taxon>
        <taxon>Sesamum</taxon>
    </lineage>
</organism>
<evidence type="ECO:0000313" key="2">
    <source>
        <dbReference type="Proteomes" id="UP001293254"/>
    </source>
</evidence>
<dbReference type="AlphaFoldDB" id="A0AAE1YSH3"/>
<dbReference type="EMBL" id="JACGWO010000002">
    <property type="protein sequence ID" value="KAK4435233.1"/>
    <property type="molecule type" value="Genomic_DNA"/>
</dbReference>
<accession>A0AAE1YSH3</accession>
<gene>
    <name evidence="1" type="ORF">Salat_0686600</name>
</gene>
<dbReference type="PROSITE" id="PS51257">
    <property type="entry name" value="PROKAR_LIPOPROTEIN"/>
    <property type="match status" value="1"/>
</dbReference>
<sequence length="129" mass="14573">MDLRSCSFSHLFLGCRISYWGFFQISPDVLGSFQDFRPERIPDVHLRMALHRPSSGDLKDRVLLLLRTRSLASRVLQGEPYLVSVAITRGDSTRIACVRGMTSYIFPTSLVPQVSCCVAMTRRDGTFTI</sequence>
<reference evidence="1" key="1">
    <citation type="submission" date="2020-06" db="EMBL/GenBank/DDBJ databases">
        <authorList>
            <person name="Li T."/>
            <person name="Hu X."/>
            <person name="Zhang T."/>
            <person name="Song X."/>
            <person name="Zhang H."/>
            <person name="Dai N."/>
            <person name="Sheng W."/>
            <person name="Hou X."/>
            <person name="Wei L."/>
        </authorList>
    </citation>
    <scope>NUCLEOTIDE SEQUENCE</scope>
    <source>
        <strain evidence="1">3651</strain>
        <tissue evidence="1">Leaf</tissue>
    </source>
</reference>
<proteinExistence type="predicted"/>
<comment type="caution">
    <text evidence="1">The sequence shown here is derived from an EMBL/GenBank/DDBJ whole genome shotgun (WGS) entry which is preliminary data.</text>
</comment>
<dbReference type="Proteomes" id="UP001293254">
    <property type="component" value="Unassembled WGS sequence"/>
</dbReference>
<name>A0AAE1YSH3_9LAMI</name>